<dbReference type="InterPro" id="IPR011008">
    <property type="entry name" value="Dimeric_a/b-barrel"/>
</dbReference>
<feature type="domain" description="HTH asnC-type" evidence="5">
    <location>
        <begin position="2"/>
        <end position="42"/>
    </location>
</feature>
<evidence type="ECO:0000256" key="1">
    <source>
        <dbReference type="ARBA" id="ARBA00023015"/>
    </source>
</evidence>
<dbReference type="Gene3D" id="1.10.10.10">
    <property type="entry name" value="Winged helix-like DNA-binding domain superfamily/Winged helix DNA-binding domain"/>
    <property type="match status" value="2"/>
</dbReference>
<dbReference type="eggNOG" id="COG1522">
    <property type="taxonomic scope" value="Bacteria"/>
</dbReference>
<reference evidence="6 7" key="1">
    <citation type="journal article" date="2010" name="Stand. Genomic Sci.">
        <title>Complete genome sequence of Conexibacter woesei type strain (ID131577).</title>
        <authorList>
            <person name="Pukall R."/>
            <person name="Lapidus A."/>
            <person name="Glavina Del Rio T."/>
            <person name="Copeland A."/>
            <person name="Tice H."/>
            <person name="Cheng J.-F."/>
            <person name="Lucas S."/>
            <person name="Chen F."/>
            <person name="Nolan M."/>
            <person name="Bruce D."/>
            <person name="Goodwin L."/>
            <person name="Pitluck S."/>
            <person name="Mavromatis K."/>
            <person name="Ivanova N."/>
            <person name="Ovchinnikova G."/>
            <person name="Pati A."/>
            <person name="Chen A."/>
            <person name="Palaniappan K."/>
            <person name="Land M."/>
            <person name="Hauser L."/>
            <person name="Chang Y.-J."/>
            <person name="Jeffries C.D."/>
            <person name="Chain P."/>
            <person name="Meincke L."/>
            <person name="Sims D."/>
            <person name="Brettin T."/>
            <person name="Detter J.C."/>
            <person name="Rohde M."/>
            <person name="Goeker M."/>
            <person name="Bristow J."/>
            <person name="Eisen J.A."/>
            <person name="Markowitz V."/>
            <person name="Kyrpides N.C."/>
            <person name="Klenk H.-P."/>
            <person name="Hugenholtz P."/>
        </authorList>
    </citation>
    <scope>NUCLEOTIDE SEQUENCE [LARGE SCALE GENOMIC DNA]</scope>
    <source>
        <strain evidence="7">DSM 14684 / CIP 108061 / JCM 11494 / NBRC 100937 / ID131577</strain>
    </source>
</reference>
<dbReference type="SUPFAM" id="SSF54909">
    <property type="entry name" value="Dimeric alpha+beta barrel"/>
    <property type="match status" value="2"/>
</dbReference>
<proteinExistence type="predicted"/>
<protein>
    <submittedName>
        <fullName evidence="6">Transcriptional regulator, AsnC family</fullName>
    </submittedName>
</protein>
<dbReference type="GO" id="GO:0005829">
    <property type="term" value="C:cytosol"/>
    <property type="evidence" value="ECO:0007669"/>
    <property type="project" value="TreeGrafter"/>
</dbReference>
<dbReference type="STRING" id="469383.Cwoe_4434"/>
<organism evidence="6 7">
    <name type="scientific">Conexibacter woesei (strain DSM 14684 / CCUG 47730 / CIP 108061 / JCM 11494 / NBRC 100937 / ID131577)</name>
    <dbReference type="NCBI Taxonomy" id="469383"/>
    <lineage>
        <taxon>Bacteria</taxon>
        <taxon>Bacillati</taxon>
        <taxon>Actinomycetota</taxon>
        <taxon>Thermoleophilia</taxon>
        <taxon>Solirubrobacterales</taxon>
        <taxon>Conexibacteraceae</taxon>
        <taxon>Conexibacter</taxon>
    </lineage>
</organism>
<evidence type="ECO:0000313" key="7">
    <source>
        <dbReference type="Proteomes" id="UP000008229"/>
    </source>
</evidence>
<dbReference type="HOGENOM" id="CLU_044190_0_0_11"/>
<keyword evidence="1" id="KW-0805">Transcription regulation</keyword>
<keyword evidence="2" id="KW-0238">DNA-binding</keyword>
<dbReference type="SMART" id="SM00344">
    <property type="entry name" value="HTH_ASNC"/>
    <property type="match status" value="2"/>
</dbReference>
<dbReference type="KEGG" id="cwo:Cwoe_4434"/>
<dbReference type="GO" id="GO:0043565">
    <property type="term" value="F:sequence-specific DNA binding"/>
    <property type="evidence" value="ECO:0007669"/>
    <property type="project" value="InterPro"/>
</dbReference>
<feature type="domain" description="HTH asnC-type" evidence="5">
    <location>
        <begin position="169"/>
        <end position="209"/>
    </location>
</feature>
<dbReference type="PANTHER" id="PTHR30154:SF34">
    <property type="entry name" value="TRANSCRIPTIONAL REGULATOR AZLB"/>
    <property type="match status" value="1"/>
</dbReference>
<dbReference type="InterPro" id="IPR036390">
    <property type="entry name" value="WH_DNA-bd_sf"/>
</dbReference>
<evidence type="ECO:0000259" key="5">
    <source>
        <dbReference type="Pfam" id="PF13404"/>
    </source>
</evidence>
<dbReference type="AlphaFoldDB" id="D3F7V4"/>
<gene>
    <name evidence="6" type="ordered locus">Cwoe_4434</name>
</gene>
<evidence type="ECO:0000313" key="6">
    <source>
        <dbReference type="EMBL" id="ADB52848.1"/>
    </source>
</evidence>
<evidence type="ECO:0000259" key="4">
    <source>
        <dbReference type="Pfam" id="PF01037"/>
    </source>
</evidence>
<dbReference type="Pfam" id="PF01037">
    <property type="entry name" value="AsnC_trans_reg"/>
    <property type="match status" value="1"/>
</dbReference>
<dbReference type="Proteomes" id="UP000008229">
    <property type="component" value="Chromosome"/>
</dbReference>
<evidence type="ECO:0000256" key="2">
    <source>
        <dbReference type="ARBA" id="ARBA00023125"/>
    </source>
</evidence>
<keyword evidence="7" id="KW-1185">Reference proteome</keyword>
<dbReference type="GO" id="GO:0043200">
    <property type="term" value="P:response to amino acid"/>
    <property type="evidence" value="ECO:0007669"/>
    <property type="project" value="TreeGrafter"/>
</dbReference>
<dbReference type="InterPro" id="IPR000485">
    <property type="entry name" value="AsnC-type_HTH_dom"/>
</dbReference>
<dbReference type="PANTHER" id="PTHR30154">
    <property type="entry name" value="LEUCINE-RESPONSIVE REGULATORY PROTEIN"/>
    <property type="match status" value="1"/>
</dbReference>
<feature type="domain" description="Transcription regulator AsnC/Lrp ligand binding" evidence="4">
    <location>
        <begin position="237"/>
        <end position="296"/>
    </location>
</feature>
<name>D3F7V4_CONWI</name>
<sequence length="320" mass="34189">MLDQLDRQIVCSLQLDGRASWGRIAEVLEVPERTVARRGLRLLGDKTLRMHAVPSTSTSPEDAELLVRLVCDHGTTLDVAKTLARNPNAYYVGVTSGSSDVYVTVYARGRGQTGALAERLIGARGVRHATAHTMLRLFTDASQWQAGALTDEQATGLRRPLIVGPKPSLDALDHELMQLLGQDARASAATLSAQLSASHTTVRRRLQSLFDTQVIRAQATIDLALLGMPVETVIWLDIHASRLEDAGKQLARERAVRFAIATTGPSNLVAMAAFADLDALYTFLTGTVGALPGLLGSGVTPILRVIKRGGGTLVPTSSVG</sequence>
<evidence type="ECO:0000256" key="3">
    <source>
        <dbReference type="ARBA" id="ARBA00023163"/>
    </source>
</evidence>
<keyword evidence="3" id="KW-0804">Transcription</keyword>
<dbReference type="Gene3D" id="3.30.70.920">
    <property type="match status" value="1"/>
</dbReference>
<dbReference type="InterPro" id="IPR019887">
    <property type="entry name" value="Tscrpt_reg_AsnC/Lrp_C"/>
</dbReference>
<accession>D3F7V4</accession>
<dbReference type="InterPro" id="IPR036388">
    <property type="entry name" value="WH-like_DNA-bd_sf"/>
</dbReference>
<reference evidence="7" key="2">
    <citation type="submission" date="2010-01" db="EMBL/GenBank/DDBJ databases">
        <title>The complete genome of Conexibacter woesei DSM 14684.</title>
        <authorList>
            <consortium name="US DOE Joint Genome Institute (JGI-PGF)"/>
            <person name="Lucas S."/>
            <person name="Copeland A."/>
            <person name="Lapidus A."/>
            <person name="Glavina del Rio T."/>
            <person name="Dalin E."/>
            <person name="Tice H."/>
            <person name="Bruce D."/>
            <person name="Goodwin L."/>
            <person name="Pitluck S."/>
            <person name="Kyrpides N."/>
            <person name="Mavromatis K."/>
            <person name="Ivanova N."/>
            <person name="Mikhailova N."/>
            <person name="Chertkov O."/>
            <person name="Brettin T."/>
            <person name="Detter J.C."/>
            <person name="Han C."/>
            <person name="Larimer F."/>
            <person name="Land M."/>
            <person name="Hauser L."/>
            <person name="Markowitz V."/>
            <person name="Cheng J.-F."/>
            <person name="Hugenholtz P."/>
            <person name="Woyke T."/>
            <person name="Wu D."/>
            <person name="Pukall R."/>
            <person name="Steenblock K."/>
            <person name="Schneider S."/>
            <person name="Klenk H.-P."/>
            <person name="Eisen J.A."/>
        </authorList>
    </citation>
    <scope>NUCLEOTIDE SEQUENCE [LARGE SCALE GENOMIC DNA]</scope>
    <source>
        <strain evidence="7">DSM 14684 / CIP 108061 / JCM 11494 / NBRC 100937 / ID131577</strain>
    </source>
</reference>
<dbReference type="SUPFAM" id="SSF46785">
    <property type="entry name" value="Winged helix' DNA-binding domain"/>
    <property type="match status" value="1"/>
</dbReference>
<dbReference type="EMBL" id="CP001854">
    <property type="protein sequence ID" value="ADB52848.1"/>
    <property type="molecule type" value="Genomic_DNA"/>
</dbReference>
<dbReference type="InterPro" id="IPR019888">
    <property type="entry name" value="Tscrpt_reg_AsnC-like"/>
</dbReference>
<dbReference type="Pfam" id="PF13404">
    <property type="entry name" value="HTH_AsnC-type"/>
    <property type="match status" value="2"/>
</dbReference>